<comment type="catalytic activity">
    <reaction evidence="30">
        <text>6-trans-leukotriene B4 + NADP(+) = 12-oxo-(5S)-hydroxy-(6E,8E,10E,14Z)-eicosatetraenoate + NADPH + H(+)</text>
        <dbReference type="Rhea" id="RHEA:51204"/>
        <dbReference type="ChEBI" id="CHEBI:15378"/>
        <dbReference type="ChEBI" id="CHEBI:57783"/>
        <dbReference type="ChEBI" id="CHEBI:58349"/>
        <dbReference type="ChEBI" id="CHEBI:90723"/>
        <dbReference type="ChEBI" id="CHEBI:133974"/>
    </reaction>
    <physiologicalReaction direction="left-to-right" evidence="30">
        <dbReference type="Rhea" id="RHEA:51205"/>
    </physiologicalReaction>
</comment>
<dbReference type="InterPro" id="IPR045010">
    <property type="entry name" value="MDR_fam"/>
</dbReference>
<evidence type="ECO:0000256" key="9">
    <source>
        <dbReference type="ARBA" id="ARBA00022553"/>
    </source>
</evidence>
<evidence type="ECO:0000256" key="4">
    <source>
        <dbReference type="ARBA" id="ARBA00011981"/>
    </source>
</evidence>
<evidence type="ECO:0000256" key="23">
    <source>
        <dbReference type="ARBA" id="ARBA00047871"/>
    </source>
</evidence>
<comment type="catalytic activity">
    <reaction evidence="34">
        <text>hexanal + NADP(+) = (E)-hex-2-enal + NADPH + H(+)</text>
        <dbReference type="Rhea" id="RHEA:50776"/>
        <dbReference type="ChEBI" id="CHEBI:15378"/>
        <dbReference type="ChEBI" id="CHEBI:28913"/>
        <dbReference type="ChEBI" id="CHEBI:57783"/>
        <dbReference type="ChEBI" id="CHEBI:58349"/>
        <dbReference type="ChEBI" id="CHEBI:88528"/>
    </reaction>
    <physiologicalReaction direction="right-to-left" evidence="34">
        <dbReference type="Rhea" id="RHEA:50778"/>
    </physiologicalReaction>
</comment>
<keyword evidence="9" id="KW-0597">Phosphoprotein</keyword>
<comment type="subcellular location">
    <subcellularLocation>
        <location evidence="1">Cytoplasm</location>
    </subcellularLocation>
</comment>
<evidence type="ECO:0000313" key="36">
    <source>
        <dbReference type="EMBL" id="KAJ8922440.1"/>
    </source>
</evidence>
<name>A0AAV8W7U3_9CUCU</name>
<evidence type="ECO:0000256" key="3">
    <source>
        <dbReference type="ARBA" id="ARBA00011852"/>
    </source>
</evidence>
<dbReference type="PANTHER" id="PTHR43205">
    <property type="entry name" value="PROSTAGLANDIN REDUCTASE"/>
    <property type="match status" value="1"/>
</dbReference>
<dbReference type="InterPro" id="IPR014190">
    <property type="entry name" value="PTGR1"/>
</dbReference>
<evidence type="ECO:0000256" key="7">
    <source>
        <dbReference type="ARBA" id="ARBA00022490"/>
    </source>
</evidence>
<keyword evidence="8" id="KW-0644">Prostaglandin metabolism</keyword>
<evidence type="ECO:0000256" key="6">
    <source>
        <dbReference type="ARBA" id="ARBA00020651"/>
    </source>
</evidence>
<comment type="catalytic activity">
    <reaction evidence="26">
        <text>nonan-2-one + NADP(+) = (3E)-nonen-2-one + NADPH + H(+)</text>
        <dbReference type="Rhea" id="RHEA:50616"/>
        <dbReference type="ChEBI" id="CHEBI:15378"/>
        <dbReference type="ChEBI" id="CHEBI:57783"/>
        <dbReference type="ChEBI" id="CHEBI:58349"/>
        <dbReference type="ChEBI" id="CHEBI:77927"/>
        <dbReference type="ChEBI" id="CHEBI:133457"/>
    </reaction>
    <physiologicalReaction direction="right-to-left" evidence="26">
        <dbReference type="Rhea" id="RHEA:50618"/>
    </physiologicalReaction>
</comment>
<keyword evidence="15" id="KW-0379">Hydroxylation</keyword>
<evidence type="ECO:0000313" key="37">
    <source>
        <dbReference type="Proteomes" id="UP001159042"/>
    </source>
</evidence>
<dbReference type="InterPro" id="IPR020843">
    <property type="entry name" value="ER"/>
</dbReference>
<keyword evidence="11" id="KW-0521">NADP</keyword>
<dbReference type="GO" id="GO:0047522">
    <property type="term" value="F:15-oxoprostaglandin 13-reductase [NAD(P)+] activity"/>
    <property type="evidence" value="ECO:0007669"/>
    <property type="project" value="UniProtKB-EC"/>
</dbReference>
<dbReference type="GO" id="GO:0005737">
    <property type="term" value="C:cytoplasm"/>
    <property type="evidence" value="ECO:0007669"/>
    <property type="project" value="UniProtKB-SubCell"/>
</dbReference>
<evidence type="ECO:0000256" key="13">
    <source>
        <dbReference type="ARBA" id="ARBA00023002"/>
    </source>
</evidence>
<evidence type="ECO:0000256" key="2">
    <source>
        <dbReference type="ARBA" id="ARBA00010460"/>
    </source>
</evidence>
<evidence type="ECO:0000256" key="15">
    <source>
        <dbReference type="ARBA" id="ARBA00023278"/>
    </source>
</evidence>
<dbReference type="InterPro" id="IPR011032">
    <property type="entry name" value="GroES-like_sf"/>
</dbReference>
<keyword evidence="14" id="KW-0443">Lipid metabolism</keyword>
<dbReference type="GO" id="GO:0032440">
    <property type="term" value="F:2-alkenal reductase [NAD(P)H] activity"/>
    <property type="evidence" value="ECO:0007669"/>
    <property type="project" value="UniProtKB-EC"/>
</dbReference>
<dbReference type="Pfam" id="PF16884">
    <property type="entry name" value="ADH_N_2"/>
    <property type="match status" value="1"/>
</dbReference>
<evidence type="ECO:0000256" key="18">
    <source>
        <dbReference type="ARBA" id="ARBA00032297"/>
    </source>
</evidence>
<evidence type="ECO:0000256" key="5">
    <source>
        <dbReference type="ARBA" id="ARBA00012410"/>
    </source>
</evidence>
<comment type="catalytic activity">
    <reaction evidence="25">
        <text>dodecanal + NADP(+) = (2E)-dodecenal + NADPH + H(+)</text>
        <dbReference type="Rhea" id="RHEA:50784"/>
        <dbReference type="ChEBI" id="CHEBI:15378"/>
        <dbReference type="ChEBI" id="CHEBI:27836"/>
        <dbReference type="ChEBI" id="CHEBI:57783"/>
        <dbReference type="ChEBI" id="CHEBI:58349"/>
        <dbReference type="ChEBI" id="CHEBI:133741"/>
    </reaction>
    <physiologicalReaction direction="right-to-left" evidence="25">
        <dbReference type="Rhea" id="RHEA:50786"/>
    </physiologicalReaction>
</comment>
<comment type="catalytic activity">
    <reaction evidence="29">
        <text>20-hydroxy-leukotriene B4 + NADP(+) = 12-oxo-20-hydroxy-leukotriene B4 + NADPH + H(+)</text>
        <dbReference type="Rhea" id="RHEA:51208"/>
        <dbReference type="ChEBI" id="CHEBI:15378"/>
        <dbReference type="ChEBI" id="CHEBI:57460"/>
        <dbReference type="ChEBI" id="CHEBI:57783"/>
        <dbReference type="ChEBI" id="CHEBI:58349"/>
        <dbReference type="ChEBI" id="CHEBI:133346"/>
    </reaction>
    <physiologicalReaction direction="left-to-right" evidence="29">
        <dbReference type="Rhea" id="RHEA:51209"/>
    </physiologicalReaction>
</comment>
<dbReference type="EMBL" id="JANEYG010000007">
    <property type="protein sequence ID" value="KAJ8922440.1"/>
    <property type="molecule type" value="Genomic_DNA"/>
</dbReference>
<comment type="similarity">
    <text evidence="2">Belongs to the NADP-dependent oxidoreductase L4BD family.</text>
</comment>
<keyword evidence="37" id="KW-1185">Reference proteome</keyword>
<dbReference type="Gene3D" id="3.40.50.720">
    <property type="entry name" value="NAD(P)-binding Rossmann-like Domain"/>
    <property type="match status" value="1"/>
</dbReference>
<dbReference type="AlphaFoldDB" id="A0AAV8W7U3"/>
<evidence type="ECO:0000256" key="10">
    <source>
        <dbReference type="ARBA" id="ARBA00022832"/>
    </source>
</evidence>
<evidence type="ECO:0000256" key="19">
    <source>
        <dbReference type="ARBA" id="ARBA00033119"/>
    </source>
</evidence>
<comment type="caution">
    <text evidence="36">The sequence shown here is derived from an EMBL/GenBank/DDBJ whole genome shotgun (WGS) entry which is preliminary data.</text>
</comment>
<dbReference type="InterPro" id="IPR036291">
    <property type="entry name" value="NAD(P)-bd_dom_sf"/>
</dbReference>
<evidence type="ECO:0000256" key="21">
    <source>
        <dbReference type="ARBA" id="ARBA00047617"/>
    </source>
</evidence>
<comment type="catalytic activity">
    <reaction evidence="24">
        <text>13,14-dihydro-15-oxo-prostaglandin F1alpha + NADP(+) = 15-oxoprostaglandin F1alpha + NADPH + H(+)</text>
        <dbReference type="Rhea" id="RHEA:50592"/>
        <dbReference type="ChEBI" id="CHEBI:15378"/>
        <dbReference type="ChEBI" id="CHEBI:57783"/>
        <dbReference type="ChEBI" id="CHEBI:58349"/>
        <dbReference type="ChEBI" id="CHEBI:79072"/>
        <dbReference type="ChEBI" id="CHEBI:133411"/>
    </reaction>
    <physiologicalReaction direction="right-to-left" evidence="24">
        <dbReference type="Rhea" id="RHEA:50594"/>
    </physiologicalReaction>
</comment>
<evidence type="ECO:0000256" key="27">
    <source>
        <dbReference type="ARBA" id="ARBA00048290"/>
    </source>
</evidence>
<accession>A0AAV8W7U3</accession>
<evidence type="ECO:0000256" key="11">
    <source>
        <dbReference type="ARBA" id="ARBA00022857"/>
    </source>
</evidence>
<dbReference type="SUPFAM" id="SSF51735">
    <property type="entry name" value="NAD(P)-binding Rossmann-fold domains"/>
    <property type="match status" value="1"/>
</dbReference>
<evidence type="ECO:0000256" key="33">
    <source>
        <dbReference type="ARBA" id="ARBA00049179"/>
    </source>
</evidence>
<dbReference type="CDD" id="cd08294">
    <property type="entry name" value="leukotriene_B4_DH_like"/>
    <property type="match status" value="1"/>
</dbReference>
<evidence type="ECO:0000256" key="28">
    <source>
        <dbReference type="ARBA" id="ARBA00048387"/>
    </source>
</evidence>
<dbReference type="SMART" id="SM00829">
    <property type="entry name" value="PKS_ER"/>
    <property type="match status" value="1"/>
</dbReference>
<evidence type="ECO:0000256" key="34">
    <source>
        <dbReference type="ARBA" id="ARBA00049368"/>
    </source>
</evidence>
<organism evidence="36 37">
    <name type="scientific">Exocentrus adspersus</name>
    <dbReference type="NCBI Taxonomy" id="1586481"/>
    <lineage>
        <taxon>Eukaryota</taxon>
        <taxon>Metazoa</taxon>
        <taxon>Ecdysozoa</taxon>
        <taxon>Arthropoda</taxon>
        <taxon>Hexapoda</taxon>
        <taxon>Insecta</taxon>
        <taxon>Pterygota</taxon>
        <taxon>Neoptera</taxon>
        <taxon>Endopterygota</taxon>
        <taxon>Coleoptera</taxon>
        <taxon>Polyphaga</taxon>
        <taxon>Cucujiformia</taxon>
        <taxon>Chrysomeloidea</taxon>
        <taxon>Cerambycidae</taxon>
        <taxon>Lamiinae</taxon>
        <taxon>Acanthocinini</taxon>
        <taxon>Exocentrus</taxon>
    </lineage>
</organism>
<dbReference type="Proteomes" id="UP001159042">
    <property type="component" value="Unassembled WGS sequence"/>
</dbReference>
<dbReference type="SUPFAM" id="SSF50129">
    <property type="entry name" value="GroES-like"/>
    <property type="match status" value="2"/>
</dbReference>
<dbReference type="InterPro" id="IPR013149">
    <property type="entry name" value="ADH-like_C"/>
</dbReference>
<evidence type="ECO:0000256" key="24">
    <source>
        <dbReference type="ARBA" id="ARBA00047878"/>
    </source>
</evidence>
<dbReference type="PANTHER" id="PTHR43205:SF7">
    <property type="entry name" value="PROSTAGLANDIN REDUCTASE 1"/>
    <property type="match status" value="1"/>
</dbReference>
<evidence type="ECO:0000256" key="1">
    <source>
        <dbReference type="ARBA" id="ARBA00004496"/>
    </source>
</evidence>
<comment type="catalytic activity">
    <reaction evidence="23">
        <text>leukotriene B4 + NADP(+) = 12-oxo-leukotriene B4 + NADPH + H(+)</text>
        <dbReference type="Rhea" id="RHEA:50608"/>
        <dbReference type="ChEBI" id="CHEBI:15378"/>
        <dbReference type="ChEBI" id="CHEBI:57461"/>
        <dbReference type="ChEBI" id="CHEBI:57783"/>
        <dbReference type="ChEBI" id="CHEBI:58349"/>
        <dbReference type="ChEBI" id="CHEBI:133309"/>
    </reaction>
    <physiologicalReaction direction="left-to-right" evidence="23">
        <dbReference type="Rhea" id="RHEA:50609"/>
    </physiologicalReaction>
</comment>
<comment type="subunit">
    <text evidence="3">Monomer or homodimer.</text>
</comment>
<evidence type="ECO:0000259" key="35">
    <source>
        <dbReference type="SMART" id="SM00829"/>
    </source>
</evidence>
<evidence type="ECO:0000256" key="25">
    <source>
        <dbReference type="ARBA" id="ARBA00047903"/>
    </source>
</evidence>
<evidence type="ECO:0000256" key="26">
    <source>
        <dbReference type="ARBA" id="ARBA00048066"/>
    </source>
</evidence>
<comment type="catalytic activity">
    <reaction evidence="21">
        <text>decanal + NADP(+) = (2E)-decenal + NADPH + H(+)</text>
        <dbReference type="Rhea" id="RHEA:50612"/>
        <dbReference type="ChEBI" id="CHEBI:15378"/>
        <dbReference type="ChEBI" id="CHEBI:31457"/>
        <dbReference type="ChEBI" id="CHEBI:57783"/>
        <dbReference type="ChEBI" id="CHEBI:58349"/>
        <dbReference type="ChEBI" id="CHEBI:133455"/>
    </reaction>
    <physiologicalReaction direction="right-to-left" evidence="21">
        <dbReference type="Rhea" id="RHEA:50614"/>
    </physiologicalReaction>
</comment>
<dbReference type="Gene3D" id="3.90.180.10">
    <property type="entry name" value="Medium-chain alcohol dehydrogenases, catalytic domain"/>
    <property type="match status" value="1"/>
</dbReference>
<evidence type="ECO:0000256" key="8">
    <source>
        <dbReference type="ARBA" id="ARBA00022501"/>
    </source>
</evidence>
<keyword evidence="12" id="KW-0007">Acetylation</keyword>
<sequence length="325" mass="36562">MVKAKVFIFRKQFEGLPKKGDLQLLEEDLPALKDGEFLAEAVYLSVDPYMRSYAPRQPLGKPFLGSQVARIVQSKNSKYPVGRHVVGYFGWRTHTVTTGEAYDIFPPAFLVPELEDVPLSYFLGEHRLFFFLEVCQVKKGETVLVSGAAGAVGSIVGQIYKNKGCTVVGTAGSEEKGKWLVDELGFDHFINYKTADLGKALSETAPSGIDCYFDNVGGETTNTVLSHMNKFGRIYISGAISVYNEKDIRVPLDMSYFTRKHIRMEGFTVLTWQDRFLEGILYNHKLLREGKLKTRETVTEGFENMYKAFVEMLQGKNFGKAIIKV</sequence>
<evidence type="ECO:0000256" key="17">
    <source>
        <dbReference type="ARBA" id="ARBA00032255"/>
    </source>
</evidence>
<comment type="catalytic activity">
    <reaction evidence="28">
        <text>4-hydroxynonanal + NADP(+) = (E)-4-hydroxynon-2-enal + NADPH + H(+)</text>
        <dbReference type="Rhea" id="RHEA:64736"/>
        <dbReference type="ChEBI" id="CHEBI:15378"/>
        <dbReference type="ChEBI" id="CHEBI:57783"/>
        <dbReference type="ChEBI" id="CHEBI:58349"/>
        <dbReference type="ChEBI" id="CHEBI:58968"/>
        <dbReference type="ChEBI" id="CHEBI:156112"/>
    </reaction>
    <physiologicalReaction direction="right-to-left" evidence="28">
        <dbReference type="Rhea" id="RHEA:64738"/>
    </physiologicalReaction>
</comment>
<dbReference type="Pfam" id="PF00107">
    <property type="entry name" value="ADH_zinc_N"/>
    <property type="match status" value="1"/>
</dbReference>
<evidence type="ECO:0000256" key="22">
    <source>
        <dbReference type="ARBA" id="ARBA00047742"/>
    </source>
</evidence>
<comment type="catalytic activity">
    <reaction evidence="33">
        <text>an n-alkanal + NADP(+) = an alk-2-enal + NADPH + H(+)</text>
        <dbReference type="Rhea" id="RHEA:13737"/>
        <dbReference type="ChEBI" id="CHEBI:12834"/>
        <dbReference type="ChEBI" id="CHEBI:13757"/>
        <dbReference type="ChEBI" id="CHEBI:15378"/>
        <dbReference type="ChEBI" id="CHEBI:57783"/>
        <dbReference type="ChEBI" id="CHEBI:58349"/>
        <dbReference type="EC" id="1.3.1.74"/>
    </reaction>
    <physiologicalReaction direction="right-to-left" evidence="33">
        <dbReference type="Rhea" id="RHEA:13739"/>
    </physiologicalReaction>
</comment>
<dbReference type="EC" id="1.3.1.74" evidence="5"/>
<evidence type="ECO:0000256" key="31">
    <source>
        <dbReference type="ARBA" id="ARBA00049068"/>
    </source>
</evidence>
<keyword evidence="13" id="KW-0560">Oxidoreductase</keyword>
<dbReference type="EC" id="1.3.1.48" evidence="4"/>
<dbReference type="GO" id="GO:0006693">
    <property type="term" value="P:prostaglandin metabolic process"/>
    <property type="evidence" value="ECO:0007669"/>
    <property type="project" value="UniProtKB-KW"/>
</dbReference>
<dbReference type="InterPro" id="IPR041694">
    <property type="entry name" value="ADH_N_2"/>
</dbReference>
<gene>
    <name evidence="36" type="ORF">NQ315_004387</name>
</gene>
<evidence type="ECO:0000256" key="20">
    <source>
        <dbReference type="ARBA" id="ARBA00047461"/>
    </source>
</evidence>
<keyword evidence="10" id="KW-0276">Fatty acid metabolism</keyword>
<evidence type="ECO:0000256" key="16">
    <source>
        <dbReference type="ARBA" id="ARBA00031851"/>
    </source>
</evidence>
<evidence type="ECO:0000256" key="29">
    <source>
        <dbReference type="ARBA" id="ARBA00048591"/>
    </source>
</evidence>
<comment type="catalytic activity">
    <reaction evidence="22">
        <text>pentan-2-one + NADP(+) = (E)-pent-3-en-2-one + NADPH + H(+)</text>
        <dbReference type="Rhea" id="RHEA:50788"/>
        <dbReference type="ChEBI" id="CHEBI:15378"/>
        <dbReference type="ChEBI" id="CHEBI:16472"/>
        <dbReference type="ChEBI" id="CHEBI:57783"/>
        <dbReference type="ChEBI" id="CHEBI:58349"/>
        <dbReference type="ChEBI" id="CHEBI:145276"/>
    </reaction>
    <physiologicalReaction direction="right-to-left" evidence="22">
        <dbReference type="Rhea" id="RHEA:50790"/>
    </physiologicalReaction>
</comment>
<proteinExistence type="inferred from homology"/>
<evidence type="ECO:0000256" key="14">
    <source>
        <dbReference type="ARBA" id="ARBA00023098"/>
    </source>
</evidence>
<evidence type="ECO:0000256" key="12">
    <source>
        <dbReference type="ARBA" id="ARBA00022990"/>
    </source>
</evidence>
<comment type="catalytic activity">
    <reaction evidence="32">
        <text>13,14-dihydro-15-oxo-prostaglandin E1 + NADP(+) = 15-oxoprostaglandin E1 + NADPH + H(+)</text>
        <dbReference type="Rhea" id="RHEA:50584"/>
        <dbReference type="ChEBI" id="CHEBI:15378"/>
        <dbReference type="ChEBI" id="CHEBI:57401"/>
        <dbReference type="ChEBI" id="CHEBI:57783"/>
        <dbReference type="ChEBI" id="CHEBI:58349"/>
        <dbReference type="ChEBI" id="CHEBI:133408"/>
    </reaction>
    <physiologicalReaction direction="right-to-left" evidence="32">
        <dbReference type="Rhea" id="RHEA:50586"/>
    </physiologicalReaction>
</comment>
<comment type="catalytic activity">
    <reaction evidence="27">
        <text>13,14-dihydro-15-oxo-PGF2alpha + NADP(+) = 15-oxoprostaglandin F2alpha + NADPH + H(+)</text>
        <dbReference type="Rhea" id="RHEA:50588"/>
        <dbReference type="ChEBI" id="CHEBI:15378"/>
        <dbReference type="ChEBI" id="CHEBI:57783"/>
        <dbReference type="ChEBI" id="CHEBI:58349"/>
        <dbReference type="ChEBI" id="CHEBI:133374"/>
        <dbReference type="ChEBI" id="CHEBI:133409"/>
    </reaction>
    <physiologicalReaction direction="right-to-left" evidence="27">
        <dbReference type="Rhea" id="RHEA:50590"/>
    </physiologicalReaction>
</comment>
<evidence type="ECO:0000256" key="32">
    <source>
        <dbReference type="ARBA" id="ARBA00049070"/>
    </source>
</evidence>
<dbReference type="FunFam" id="3.40.50.720:FF:000121">
    <property type="entry name" value="Prostaglandin reductase 2"/>
    <property type="match status" value="1"/>
</dbReference>
<comment type="catalytic activity">
    <reaction evidence="31">
        <text>(5S,12S)-dihydroxy-(6E,10E,12E,14Z)-eicosatetraenoate + NADP(+) = 12-oxo-(5S)-hydroxy-(6E,8E,10E,14Z)-eicosatetraenoate + NADPH + H(+)</text>
        <dbReference type="Rhea" id="RHEA:51212"/>
        <dbReference type="ChEBI" id="CHEBI:15378"/>
        <dbReference type="ChEBI" id="CHEBI:57783"/>
        <dbReference type="ChEBI" id="CHEBI:58349"/>
        <dbReference type="ChEBI" id="CHEBI:133974"/>
        <dbReference type="ChEBI" id="CHEBI:133975"/>
    </reaction>
    <physiologicalReaction direction="left-to-right" evidence="31">
        <dbReference type="Rhea" id="RHEA:51213"/>
    </physiologicalReaction>
</comment>
<protein>
    <recommendedName>
        <fullName evidence="6">Prostaglandin reductase 1</fullName>
        <ecNumber evidence="4">1.3.1.48</ecNumber>
        <ecNumber evidence="5">1.3.1.74</ecNumber>
    </recommendedName>
    <alternativeName>
        <fullName evidence="19">15-oxoprostaglandin 13-reductase</fullName>
    </alternativeName>
    <alternativeName>
        <fullName evidence="17">Dithiolethione-inducible gene 1 protein</fullName>
    </alternativeName>
    <alternativeName>
        <fullName evidence="16">Leukotriene B4 12-hydroxydehydrogenase</fullName>
    </alternativeName>
    <alternativeName>
        <fullName evidence="18">NAD(P)H-dependent alkenal/one oxidoreductase</fullName>
    </alternativeName>
</protein>
<comment type="catalytic activity">
    <reaction evidence="20">
        <text>octanal + NADP(+) = (2E)-octenal + NADPH + H(+)</text>
        <dbReference type="Rhea" id="RHEA:50780"/>
        <dbReference type="ChEBI" id="CHEBI:15378"/>
        <dbReference type="ChEBI" id="CHEBI:17935"/>
        <dbReference type="ChEBI" id="CHEBI:57783"/>
        <dbReference type="ChEBI" id="CHEBI:58349"/>
        <dbReference type="ChEBI" id="CHEBI:61748"/>
    </reaction>
    <physiologicalReaction direction="right-to-left" evidence="20">
        <dbReference type="Rhea" id="RHEA:50782"/>
    </physiologicalReaction>
</comment>
<feature type="domain" description="Enoyl reductase (ER)" evidence="35">
    <location>
        <begin position="20"/>
        <end position="323"/>
    </location>
</feature>
<keyword evidence="7" id="KW-0963">Cytoplasm</keyword>
<reference evidence="36 37" key="1">
    <citation type="journal article" date="2023" name="Insect Mol. Biol.">
        <title>Genome sequencing provides insights into the evolution of gene families encoding plant cell wall-degrading enzymes in longhorned beetles.</title>
        <authorList>
            <person name="Shin N.R."/>
            <person name="Okamura Y."/>
            <person name="Kirsch R."/>
            <person name="Pauchet Y."/>
        </authorList>
    </citation>
    <scope>NUCLEOTIDE SEQUENCE [LARGE SCALE GENOMIC DNA]</scope>
    <source>
        <strain evidence="36">EAD_L_NR</strain>
    </source>
</reference>
<evidence type="ECO:0000256" key="30">
    <source>
        <dbReference type="ARBA" id="ARBA00048953"/>
    </source>
</evidence>